<dbReference type="AlphaFoldDB" id="A0AAV1RF19"/>
<accession>A0AAV1RF19</accession>
<dbReference type="Proteomes" id="UP001314170">
    <property type="component" value="Unassembled WGS sequence"/>
</dbReference>
<evidence type="ECO:0000256" key="1">
    <source>
        <dbReference type="SAM" id="MobiDB-lite"/>
    </source>
</evidence>
<feature type="compositionally biased region" description="Basic residues" evidence="1">
    <location>
        <begin position="1"/>
        <end position="11"/>
    </location>
</feature>
<organism evidence="2 3">
    <name type="scientific">Dovyalis caffra</name>
    <dbReference type="NCBI Taxonomy" id="77055"/>
    <lineage>
        <taxon>Eukaryota</taxon>
        <taxon>Viridiplantae</taxon>
        <taxon>Streptophyta</taxon>
        <taxon>Embryophyta</taxon>
        <taxon>Tracheophyta</taxon>
        <taxon>Spermatophyta</taxon>
        <taxon>Magnoliopsida</taxon>
        <taxon>eudicotyledons</taxon>
        <taxon>Gunneridae</taxon>
        <taxon>Pentapetalae</taxon>
        <taxon>rosids</taxon>
        <taxon>fabids</taxon>
        <taxon>Malpighiales</taxon>
        <taxon>Salicaceae</taxon>
        <taxon>Flacourtieae</taxon>
        <taxon>Dovyalis</taxon>
    </lineage>
</organism>
<comment type="caution">
    <text evidence="2">The sequence shown here is derived from an EMBL/GenBank/DDBJ whole genome shotgun (WGS) entry which is preliminary data.</text>
</comment>
<name>A0AAV1RF19_9ROSI</name>
<evidence type="ECO:0000313" key="3">
    <source>
        <dbReference type="Proteomes" id="UP001314170"/>
    </source>
</evidence>
<feature type="region of interest" description="Disordered" evidence="1">
    <location>
        <begin position="66"/>
        <end position="97"/>
    </location>
</feature>
<sequence length="189" mass="20079">MFPLRAARHPHCGPLAVPRHGRGTRAPLGLTRGPRAGWCLGPRGALASQPGRRACIWRALRMPTATPSRRTPCGGTRGPLRGGSRPPRGGRADPARRLAGPPAGVACHLRAARGPCGGWFAGPCARWASWLAGLPTGRHACRLRARSRTRVRAGRRPLRYACGGPMRGGSRPPACQLSRIPVGGTRTLR</sequence>
<feature type="region of interest" description="Disordered" evidence="1">
    <location>
        <begin position="1"/>
        <end position="29"/>
    </location>
</feature>
<proteinExistence type="predicted"/>
<dbReference type="EMBL" id="CAWUPB010000983">
    <property type="protein sequence ID" value="CAK7335369.1"/>
    <property type="molecule type" value="Genomic_DNA"/>
</dbReference>
<protein>
    <submittedName>
        <fullName evidence="2">Uncharacterized protein</fullName>
    </submittedName>
</protein>
<evidence type="ECO:0000313" key="2">
    <source>
        <dbReference type="EMBL" id="CAK7335369.1"/>
    </source>
</evidence>
<keyword evidence="3" id="KW-1185">Reference proteome</keyword>
<gene>
    <name evidence="2" type="ORF">DCAF_LOCUS10361</name>
</gene>
<reference evidence="2 3" key="1">
    <citation type="submission" date="2024-01" db="EMBL/GenBank/DDBJ databases">
        <authorList>
            <person name="Waweru B."/>
        </authorList>
    </citation>
    <scope>NUCLEOTIDE SEQUENCE [LARGE SCALE GENOMIC DNA]</scope>
</reference>